<dbReference type="Proteomes" id="UP001301350">
    <property type="component" value="Unassembled WGS sequence"/>
</dbReference>
<comment type="caution">
    <text evidence="2">The sequence shown here is derived from an EMBL/GenBank/DDBJ whole genome shotgun (WGS) entry which is preliminary data.</text>
</comment>
<dbReference type="EMBL" id="JANCYW010000005">
    <property type="protein sequence ID" value="KAK4535556.1"/>
    <property type="molecule type" value="Genomic_DNA"/>
</dbReference>
<dbReference type="AlphaFoldDB" id="A0AAV9IU16"/>
<name>A0AAV9IU16_CYACA</name>
<gene>
    <name evidence="2" type="ORF">CDCA_CDCA05G1581</name>
</gene>
<evidence type="ECO:0000313" key="2">
    <source>
        <dbReference type="EMBL" id="KAK4535556.1"/>
    </source>
</evidence>
<evidence type="ECO:0000313" key="3">
    <source>
        <dbReference type="Proteomes" id="UP001301350"/>
    </source>
</evidence>
<sequence length="170" mass="17990">MRPPLTRSPLRISIYGYNESCGFGAGDDSSSVNSSWSGSSASATTARTPSTVSSRHADHLCSPWRAALRVSSARETPTSASTTHCELRLGSRRLPSPESLTAGGAARWPGRATGWRVPATFLEPEGALRARFQAPPPTPRCVLMPDGSLRALRPCEDASGVSRTAVTRPA</sequence>
<reference evidence="2 3" key="1">
    <citation type="submission" date="2022-07" db="EMBL/GenBank/DDBJ databases">
        <title>Genome-wide signatures of adaptation to extreme environments.</title>
        <authorList>
            <person name="Cho C.H."/>
            <person name="Yoon H.S."/>
        </authorList>
    </citation>
    <scope>NUCLEOTIDE SEQUENCE [LARGE SCALE GENOMIC DNA]</scope>
    <source>
        <strain evidence="2 3">DBV 063 E5</strain>
    </source>
</reference>
<proteinExistence type="predicted"/>
<feature type="compositionally biased region" description="Low complexity" evidence="1">
    <location>
        <begin position="27"/>
        <end position="54"/>
    </location>
</feature>
<accession>A0AAV9IU16</accession>
<feature type="compositionally biased region" description="Polar residues" evidence="1">
    <location>
        <begin position="73"/>
        <end position="84"/>
    </location>
</feature>
<organism evidence="2 3">
    <name type="scientific">Cyanidium caldarium</name>
    <name type="common">Red alga</name>
    <dbReference type="NCBI Taxonomy" id="2771"/>
    <lineage>
        <taxon>Eukaryota</taxon>
        <taxon>Rhodophyta</taxon>
        <taxon>Bangiophyceae</taxon>
        <taxon>Cyanidiales</taxon>
        <taxon>Cyanidiaceae</taxon>
        <taxon>Cyanidium</taxon>
    </lineage>
</organism>
<evidence type="ECO:0000256" key="1">
    <source>
        <dbReference type="SAM" id="MobiDB-lite"/>
    </source>
</evidence>
<feature type="region of interest" description="Disordered" evidence="1">
    <location>
        <begin position="27"/>
        <end position="55"/>
    </location>
</feature>
<protein>
    <submittedName>
        <fullName evidence="2">Uncharacterized protein</fullName>
    </submittedName>
</protein>
<keyword evidence="3" id="KW-1185">Reference proteome</keyword>
<feature type="region of interest" description="Disordered" evidence="1">
    <location>
        <begin position="72"/>
        <end position="106"/>
    </location>
</feature>